<dbReference type="PROSITE" id="PS51186">
    <property type="entry name" value="GNAT"/>
    <property type="match status" value="1"/>
</dbReference>
<dbReference type="InterPro" id="IPR016181">
    <property type="entry name" value="Acyl_CoA_acyltransferase"/>
</dbReference>
<protein>
    <submittedName>
        <fullName evidence="2">Acyl-CoA n-acyltransferase</fullName>
    </submittedName>
</protein>
<evidence type="ECO:0000259" key="1">
    <source>
        <dbReference type="PROSITE" id="PS51186"/>
    </source>
</evidence>
<comment type="caution">
    <text evidence="2">The sequence shown here is derived from an EMBL/GenBank/DDBJ whole genome shotgun (WGS) entry which is preliminary data.</text>
</comment>
<name>A0AAV9G6I0_9PEZI</name>
<dbReference type="SUPFAM" id="SSF55729">
    <property type="entry name" value="Acyl-CoA N-acyltransferases (Nat)"/>
    <property type="match status" value="1"/>
</dbReference>
<dbReference type="Proteomes" id="UP001321760">
    <property type="component" value="Unassembled WGS sequence"/>
</dbReference>
<feature type="domain" description="N-acetyltransferase" evidence="1">
    <location>
        <begin position="3"/>
        <end position="168"/>
    </location>
</feature>
<dbReference type="AlphaFoldDB" id="A0AAV9G6I0"/>
<organism evidence="2 3">
    <name type="scientific">Podospora aff. communis PSN243</name>
    <dbReference type="NCBI Taxonomy" id="3040156"/>
    <lineage>
        <taxon>Eukaryota</taxon>
        <taxon>Fungi</taxon>
        <taxon>Dikarya</taxon>
        <taxon>Ascomycota</taxon>
        <taxon>Pezizomycotina</taxon>
        <taxon>Sordariomycetes</taxon>
        <taxon>Sordariomycetidae</taxon>
        <taxon>Sordariales</taxon>
        <taxon>Podosporaceae</taxon>
        <taxon>Podospora</taxon>
    </lineage>
</organism>
<dbReference type="CDD" id="cd04301">
    <property type="entry name" value="NAT_SF"/>
    <property type="match status" value="1"/>
</dbReference>
<proteinExistence type="predicted"/>
<sequence>MPPNWRPMSPADIPTLLPIANKIHAALPESPPIYTERIRLFPDGCLILSDDTTGKIGGYTISHPIRKDQPPALDSLLGSIPEDADQFYIHDVVVSPEFRGKGAAGEGVRRLLAVAEERGFETTCLVSVNGTTGFWSRFGFEAGEVGEALKEKLKGYGDDAVYMVRRNRS</sequence>
<dbReference type="InterPro" id="IPR000182">
    <property type="entry name" value="GNAT_dom"/>
</dbReference>
<dbReference type="Gene3D" id="3.40.630.30">
    <property type="match status" value="1"/>
</dbReference>
<accession>A0AAV9G6I0</accession>
<reference evidence="2" key="2">
    <citation type="submission" date="2023-05" db="EMBL/GenBank/DDBJ databases">
        <authorList>
            <consortium name="Lawrence Berkeley National Laboratory"/>
            <person name="Steindorff A."/>
            <person name="Hensen N."/>
            <person name="Bonometti L."/>
            <person name="Westerberg I."/>
            <person name="Brannstrom I.O."/>
            <person name="Guillou S."/>
            <person name="Cros-Aarteil S."/>
            <person name="Calhoun S."/>
            <person name="Haridas S."/>
            <person name="Kuo A."/>
            <person name="Mondo S."/>
            <person name="Pangilinan J."/>
            <person name="Riley R."/>
            <person name="Labutti K."/>
            <person name="Andreopoulos B."/>
            <person name="Lipzen A."/>
            <person name="Chen C."/>
            <person name="Yanf M."/>
            <person name="Daum C."/>
            <person name="Ng V."/>
            <person name="Clum A."/>
            <person name="Ohm R."/>
            <person name="Martin F."/>
            <person name="Silar P."/>
            <person name="Natvig D."/>
            <person name="Lalanne C."/>
            <person name="Gautier V."/>
            <person name="Ament-Velasquez S.L."/>
            <person name="Kruys A."/>
            <person name="Hutchinson M.I."/>
            <person name="Powell A.J."/>
            <person name="Barry K."/>
            <person name="Miller A.N."/>
            <person name="Grigoriev I.V."/>
            <person name="Debuchy R."/>
            <person name="Gladieux P."/>
            <person name="Thoren M.H."/>
            <person name="Johannesson H."/>
        </authorList>
    </citation>
    <scope>NUCLEOTIDE SEQUENCE</scope>
    <source>
        <strain evidence="2">PSN243</strain>
    </source>
</reference>
<evidence type="ECO:0000313" key="3">
    <source>
        <dbReference type="Proteomes" id="UP001321760"/>
    </source>
</evidence>
<keyword evidence="3" id="KW-1185">Reference proteome</keyword>
<dbReference type="Pfam" id="PF00583">
    <property type="entry name" value="Acetyltransf_1"/>
    <property type="match status" value="1"/>
</dbReference>
<dbReference type="GO" id="GO:0016747">
    <property type="term" value="F:acyltransferase activity, transferring groups other than amino-acyl groups"/>
    <property type="evidence" value="ECO:0007669"/>
    <property type="project" value="InterPro"/>
</dbReference>
<reference evidence="2" key="1">
    <citation type="journal article" date="2023" name="Mol. Phylogenet. Evol.">
        <title>Genome-scale phylogeny and comparative genomics of the fungal order Sordariales.</title>
        <authorList>
            <person name="Hensen N."/>
            <person name="Bonometti L."/>
            <person name="Westerberg I."/>
            <person name="Brannstrom I.O."/>
            <person name="Guillou S."/>
            <person name="Cros-Aarteil S."/>
            <person name="Calhoun S."/>
            <person name="Haridas S."/>
            <person name="Kuo A."/>
            <person name="Mondo S."/>
            <person name="Pangilinan J."/>
            <person name="Riley R."/>
            <person name="LaButti K."/>
            <person name="Andreopoulos B."/>
            <person name="Lipzen A."/>
            <person name="Chen C."/>
            <person name="Yan M."/>
            <person name="Daum C."/>
            <person name="Ng V."/>
            <person name="Clum A."/>
            <person name="Steindorff A."/>
            <person name="Ohm R.A."/>
            <person name="Martin F."/>
            <person name="Silar P."/>
            <person name="Natvig D.O."/>
            <person name="Lalanne C."/>
            <person name="Gautier V."/>
            <person name="Ament-Velasquez S.L."/>
            <person name="Kruys A."/>
            <person name="Hutchinson M.I."/>
            <person name="Powell A.J."/>
            <person name="Barry K."/>
            <person name="Miller A.N."/>
            <person name="Grigoriev I.V."/>
            <person name="Debuchy R."/>
            <person name="Gladieux P."/>
            <person name="Hiltunen Thoren M."/>
            <person name="Johannesson H."/>
        </authorList>
    </citation>
    <scope>NUCLEOTIDE SEQUENCE</scope>
    <source>
        <strain evidence="2">PSN243</strain>
    </source>
</reference>
<gene>
    <name evidence="2" type="ORF">QBC34DRAFT_363185</name>
</gene>
<evidence type="ECO:0000313" key="2">
    <source>
        <dbReference type="EMBL" id="KAK4442716.1"/>
    </source>
</evidence>
<dbReference type="EMBL" id="MU866008">
    <property type="protein sequence ID" value="KAK4442716.1"/>
    <property type="molecule type" value="Genomic_DNA"/>
</dbReference>